<organism evidence="2 3">
    <name type="scientific">Rhinolophus ferrumequinum</name>
    <name type="common">Greater horseshoe bat</name>
    <dbReference type="NCBI Taxonomy" id="59479"/>
    <lineage>
        <taxon>Eukaryota</taxon>
        <taxon>Metazoa</taxon>
        <taxon>Chordata</taxon>
        <taxon>Craniata</taxon>
        <taxon>Vertebrata</taxon>
        <taxon>Euteleostomi</taxon>
        <taxon>Mammalia</taxon>
        <taxon>Eutheria</taxon>
        <taxon>Laurasiatheria</taxon>
        <taxon>Chiroptera</taxon>
        <taxon>Yinpterochiroptera</taxon>
        <taxon>Rhinolophoidea</taxon>
        <taxon>Rhinolophidae</taxon>
        <taxon>Rhinolophinae</taxon>
        <taxon>Rhinolophus</taxon>
    </lineage>
</organism>
<gene>
    <name evidence="2" type="ORF">mRhiFer1_018280</name>
</gene>
<evidence type="ECO:0000313" key="3">
    <source>
        <dbReference type="Proteomes" id="UP000585614"/>
    </source>
</evidence>
<evidence type="ECO:0000256" key="1">
    <source>
        <dbReference type="SAM" id="MobiDB-lite"/>
    </source>
</evidence>
<dbReference type="Proteomes" id="UP000585614">
    <property type="component" value="Unassembled WGS sequence"/>
</dbReference>
<feature type="compositionally biased region" description="Basic residues" evidence="1">
    <location>
        <begin position="21"/>
        <end position="34"/>
    </location>
</feature>
<comment type="caution">
    <text evidence="2">The sequence shown here is derived from an EMBL/GenBank/DDBJ whole genome shotgun (WGS) entry which is preliminary data.</text>
</comment>
<dbReference type="EMBL" id="JACAGC010000003">
    <property type="protein sequence ID" value="KAF6376966.1"/>
    <property type="molecule type" value="Genomic_DNA"/>
</dbReference>
<reference evidence="2 3" key="1">
    <citation type="journal article" date="2020" name="Nature">
        <title>Six reference-quality genomes reveal evolution of bat adaptations.</title>
        <authorList>
            <person name="Jebb D."/>
            <person name="Huang Z."/>
            <person name="Pippel M."/>
            <person name="Hughes G.M."/>
            <person name="Lavrichenko K."/>
            <person name="Devanna P."/>
            <person name="Winkler S."/>
            <person name="Jermiin L.S."/>
            <person name="Skirmuntt E.C."/>
            <person name="Katzourakis A."/>
            <person name="Burkitt-Gray L."/>
            <person name="Ray D.A."/>
            <person name="Sullivan K.A.M."/>
            <person name="Roscito J.G."/>
            <person name="Kirilenko B.M."/>
            <person name="Davalos L.M."/>
            <person name="Corthals A.P."/>
            <person name="Power M.L."/>
            <person name="Jones G."/>
            <person name="Ransome R.D."/>
            <person name="Dechmann D.K.N."/>
            <person name="Locatelli A.G."/>
            <person name="Puechmaille S.J."/>
            <person name="Fedrigo O."/>
            <person name="Jarvis E.D."/>
            <person name="Hiller M."/>
            <person name="Vernes S.C."/>
            <person name="Myers E.W."/>
            <person name="Teeling E.C."/>
        </authorList>
    </citation>
    <scope>NUCLEOTIDE SEQUENCE [LARGE SCALE GENOMIC DNA]</scope>
    <source>
        <strain evidence="2">MRhiFer1</strain>
        <tissue evidence="2">Lung</tissue>
    </source>
</reference>
<protein>
    <submittedName>
        <fullName evidence="2">WW domain binding protein 4</fullName>
    </submittedName>
</protein>
<sequence>MKEERIIRKMWQRGSVRLNRKAWTRQRKKKRHQRSLLQWRQLP</sequence>
<dbReference type="AlphaFoldDB" id="A0A7J7ZSW9"/>
<evidence type="ECO:0000313" key="2">
    <source>
        <dbReference type="EMBL" id="KAF6376966.1"/>
    </source>
</evidence>
<feature type="region of interest" description="Disordered" evidence="1">
    <location>
        <begin position="21"/>
        <end position="43"/>
    </location>
</feature>
<accession>A0A7J7ZSW9</accession>
<name>A0A7J7ZSW9_RHIFE</name>
<proteinExistence type="predicted"/>